<comment type="caution">
    <text evidence="2">The sequence shown here is derived from an EMBL/GenBank/DDBJ whole genome shotgun (WGS) entry which is preliminary data.</text>
</comment>
<name>A0ABU2B3E7_9MICC</name>
<keyword evidence="1" id="KW-0472">Membrane</keyword>
<gene>
    <name evidence="2" type="ORF">J2S62_002368</name>
</gene>
<organism evidence="2 3">
    <name type="scientific">Enteractinococcus fodinae</name>
    <dbReference type="NCBI Taxonomy" id="684663"/>
    <lineage>
        <taxon>Bacteria</taxon>
        <taxon>Bacillati</taxon>
        <taxon>Actinomycetota</taxon>
        <taxon>Actinomycetes</taxon>
        <taxon>Micrococcales</taxon>
        <taxon>Micrococcaceae</taxon>
    </lineage>
</organism>
<keyword evidence="1" id="KW-1133">Transmembrane helix</keyword>
<feature type="transmembrane region" description="Helical" evidence="1">
    <location>
        <begin position="41"/>
        <end position="63"/>
    </location>
</feature>
<sequence length="140" mass="15778">MSATRPYRPGLDHVARLLMFIGLASLLAGFPVFSQHQTSGAIWWLVAAFCLWILGIVAQRFSTPVPLEQIPTPPGWHWMFFSIVVLPMVGTWVDWQGLWIAVPIIFGVVIGGWASYLPEHRRQEVAKQYQSRDENVSTGC</sequence>
<reference evidence="2 3" key="1">
    <citation type="submission" date="2023-07" db="EMBL/GenBank/DDBJ databases">
        <title>Sequencing the genomes of 1000 actinobacteria strains.</title>
        <authorList>
            <person name="Klenk H.-P."/>
        </authorList>
    </citation>
    <scope>NUCLEOTIDE SEQUENCE [LARGE SCALE GENOMIC DNA]</scope>
    <source>
        <strain evidence="2 3">DSM 22966</strain>
    </source>
</reference>
<evidence type="ECO:0000313" key="2">
    <source>
        <dbReference type="EMBL" id="MDR7348111.1"/>
    </source>
</evidence>
<dbReference type="RefSeq" id="WP_310174992.1">
    <property type="nucleotide sequence ID" value="NZ_BAABHE010000002.1"/>
</dbReference>
<keyword evidence="1" id="KW-0812">Transmembrane</keyword>
<evidence type="ECO:0000313" key="3">
    <source>
        <dbReference type="Proteomes" id="UP001183794"/>
    </source>
</evidence>
<feature type="transmembrane region" description="Helical" evidence="1">
    <location>
        <begin position="99"/>
        <end position="117"/>
    </location>
</feature>
<evidence type="ECO:0000256" key="1">
    <source>
        <dbReference type="SAM" id="Phobius"/>
    </source>
</evidence>
<proteinExistence type="predicted"/>
<keyword evidence="3" id="KW-1185">Reference proteome</keyword>
<protein>
    <submittedName>
        <fullName evidence="2">4-hydroxybenzoate polyprenyltransferase</fullName>
    </submittedName>
</protein>
<accession>A0ABU2B3E7</accession>
<dbReference type="EMBL" id="JAVDYJ010000001">
    <property type="protein sequence ID" value="MDR7348111.1"/>
    <property type="molecule type" value="Genomic_DNA"/>
</dbReference>
<feature type="transmembrane region" description="Helical" evidence="1">
    <location>
        <begin position="14"/>
        <end position="35"/>
    </location>
</feature>
<dbReference type="Proteomes" id="UP001183794">
    <property type="component" value="Unassembled WGS sequence"/>
</dbReference>